<dbReference type="InterPro" id="IPR036291">
    <property type="entry name" value="NAD(P)-bd_dom_sf"/>
</dbReference>
<name>A0A1G8IXI1_9RHOO</name>
<dbReference type="SMART" id="SM00881">
    <property type="entry name" value="CoA_binding"/>
    <property type="match status" value="1"/>
</dbReference>
<evidence type="ECO:0000313" key="2">
    <source>
        <dbReference type="EMBL" id="SDI23641.1"/>
    </source>
</evidence>
<feature type="domain" description="CoA-binding" evidence="1">
    <location>
        <begin position="31"/>
        <end position="121"/>
    </location>
</feature>
<dbReference type="SUPFAM" id="SSF51735">
    <property type="entry name" value="NAD(P)-binding Rossmann-fold domains"/>
    <property type="match status" value="1"/>
</dbReference>
<dbReference type="EMBL" id="FNCY01000015">
    <property type="protein sequence ID" value="SDI23641.1"/>
    <property type="molecule type" value="Genomic_DNA"/>
</dbReference>
<dbReference type="PANTHER" id="PTHR33303:SF2">
    <property type="entry name" value="COA-BINDING DOMAIN-CONTAINING PROTEIN"/>
    <property type="match status" value="1"/>
</dbReference>
<dbReference type="InterPro" id="IPR003781">
    <property type="entry name" value="CoA-bd"/>
</dbReference>
<protein>
    <recommendedName>
        <fullName evidence="1">CoA-binding domain-containing protein</fullName>
    </recommendedName>
</protein>
<reference evidence="2 3" key="1">
    <citation type="submission" date="2016-10" db="EMBL/GenBank/DDBJ databases">
        <authorList>
            <person name="de Groot N.N."/>
        </authorList>
    </citation>
    <scope>NUCLEOTIDE SEQUENCE [LARGE SCALE GENOMIC DNA]</scope>
    <source>
        <strain evidence="2 3">DSM 5885</strain>
    </source>
</reference>
<dbReference type="PANTHER" id="PTHR33303">
    <property type="entry name" value="CYTOPLASMIC PROTEIN-RELATED"/>
    <property type="match status" value="1"/>
</dbReference>
<sequence>MLIFKLVAFPDTVAERPRRTPTAPAQREEQLMENVIVVGASSNEERYSNKAMKMLSDYGHTPIPVAPKDAEILGRTVYASVAAVPGPVDTVTLYVGPQRQEGLFEQIIGKAPRRVIFNPGTENPGEYERLRAAGIEPIEACTLVLLRTGQF</sequence>
<evidence type="ECO:0000259" key="1">
    <source>
        <dbReference type="SMART" id="SM00881"/>
    </source>
</evidence>
<gene>
    <name evidence="2" type="ORF">SAMN05660652_03079</name>
</gene>
<accession>A0A1G8IXI1</accession>
<dbReference type="Gene3D" id="3.40.50.720">
    <property type="entry name" value="NAD(P)-binding Rossmann-like Domain"/>
    <property type="match status" value="1"/>
</dbReference>
<keyword evidence="3" id="KW-1185">Reference proteome</keyword>
<dbReference type="AlphaFoldDB" id="A0A1G8IXI1"/>
<proteinExistence type="predicted"/>
<dbReference type="STRING" id="83767.SAMN05660652_03079"/>
<dbReference type="Proteomes" id="UP000198607">
    <property type="component" value="Unassembled WGS sequence"/>
</dbReference>
<dbReference type="Pfam" id="PF13380">
    <property type="entry name" value="CoA_binding_2"/>
    <property type="match status" value="1"/>
</dbReference>
<evidence type="ECO:0000313" key="3">
    <source>
        <dbReference type="Proteomes" id="UP000198607"/>
    </source>
</evidence>
<organism evidence="2 3">
    <name type="scientific">Propionivibrio dicarboxylicus</name>
    <dbReference type="NCBI Taxonomy" id="83767"/>
    <lineage>
        <taxon>Bacteria</taxon>
        <taxon>Pseudomonadati</taxon>
        <taxon>Pseudomonadota</taxon>
        <taxon>Betaproteobacteria</taxon>
        <taxon>Rhodocyclales</taxon>
        <taxon>Rhodocyclaceae</taxon>
        <taxon>Propionivibrio</taxon>
    </lineage>
</organism>